<dbReference type="AlphaFoldDB" id="A0A831RGX1"/>
<keyword evidence="1" id="KW-0175">Coiled coil</keyword>
<proteinExistence type="predicted"/>
<evidence type="ECO:0000313" key="2">
    <source>
        <dbReference type="EMBL" id="HEB95022.1"/>
    </source>
</evidence>
<comment type="caution">
    <text evidence="2">The sequence shown here is derived from an EMBL/GenBank/DDBJ whole genome shotgun (WGS) entry which is preliminary data.</text>
</comment>
<organism evidence="2">
    <name type="scientific">Sedimenticola thiotaurini</name>
    <dbReference type="NCBI Taxonomy" id="1543721"/>
    <lineage>
        <taxon>Bacteria</taxon>
        <taxon>Pseudomonadati</taxon>
        <taxon>Pseudomonadota</taxon>
        <taxon>Gammaproteobacteria</taxon>
        <taxon>Chromatiales</taxon>
        <taxon>Sedimenticolaceae</taxon>
        <taxon>Sedimenticola</taxon>
    </lineage>
</organism>
<sequence>MLVYANHLKLQGEGAEEVVLQAVTDWFTLQLGAAPRREVLQSNGVLEVRRGKVPARLRIHATLEQEPRLYSWVLLFPDEYVKGRQWAIEAGARVSGQTLELSCVAKTDEQSTLAMTPIRAFQPRLVGHLVHRLQQTEDVRFAPEVPGVTVETVGRTSDSYRALLADIQRPRRHYPIVLLSPTGAGGYLVDPAQLQTALVGLAQVVRLLPGHDLEEMKGILGEAQSVWNGAIGIFNLPTPGGVLNERIFLAKTVEEWGDATAARISRLLAWVTSNTNVERLKQRIRPEMVMKTGIQRHLESLRSGSDRMNATQLRQEVEQTSRIVEDQAEWIHVLEDDNSRLEKELAETKALLDGSRADLQKKEYVLQSLKDQLDNRCGMRMSDADSEQLLTLAGRSEPPTPLECIELIENLYGDRCVILDSARASAREIERFSHGRQLLNLLRLLVTRYRDLLIEGGDSKARGVFGRNEYAAKESETILNNKTLRRARTFDYRGKRVEMFRHLKIGVSDDPGKTIRVHFHWDADNRRIVIGHCGRHLPVLSR</sequence>
<dbReference type="Proteomes" id="UP000886251">
    <property type="component" value="Unassembled WGS sequence"/>
</dbReference>
<name>A0A831RGX1_9GAMM</name>
<gene>
    <name evidence="2" type="ORF">ENI96_01160</name>
</gene>
<reference evidence="2" key="1">
    <citation type="journal article" date="2020" name="mSystems">
        <title>Genome- and Community-Level Interaction Insights into Carbon Utilization and Element Cycling Functions of Hydrothermarchaeota in Hydrothermal Sediment.</title>
        <authorList>
            <person name="Zhou Z."/>
            <person name="Liu Y."/>
            <person name="Xu W."/>
            <person name="Pan J."/>
            <person name="Luo Z.H."/>
            <person name="Li M."/>
        </authorList>
    </citation>
    <scope>NUCLEOTIDE SEQUENCE [LARGE SCALE GENOMIC DNA]</scope>
    <source>
        <strain evidence="2">HyVt-443</strain>
    </source>
</reference>
<feature type="coiled-coil region" evidence="1">
    <location>
        <begin position="331"/>
        <end position="358"/>
    </location>
</feature>
<evidence type="ECO:0000256" key="1">
    <source>
        <dbReference type="SAM" id="Coils"/>
    </source>
</evidence>
<protein>
    <submittedName>
        <fullName evidence="2">Uncharacterized protein</fullName>
    </submittedName>
</protein>
<accession>A0A831RGX1</accession>
<dbReference type="EMBL" id="DRKP01000013">
    <property type="protein sequence ID" value="HEB95022.1"/>
    <property type="molecule type" value="Genomic_DNA"/>
</dbReference>